<organism evidence="2 3">
    <name type="scientific">Penicillium cf. viridicatum</name>
    <dbReference type="NCBI Taxonomy" id="2972119"/>
    <lineage>
        <taxon>Eukaryota</taxon>
        <taxon>Fungi</taxon>
        <taxon>Dikarya</taxon>
        <taxon>Ascomycota</taxon>
        <taxon>Pezizomycotina</taxon>
        <taxon>Eurotiomycetes</taxon>
        <taxon>Eurotiomycetidae</taxon>
        <taxon>Eurotiales</taxon>
        <taxon>Aspergillaceae</taxon>
        <taxon>Penicillium</taxon>
    </lineage>
</organism>
<feature type="region of interest" description="Disordered" evidence="1">
    <location>
        <begin position="1"/>
        <end position="35"/>
    </location>
</feature>
<name>A0A9W9J1J2_9EURO</name>
<proteinExistence type="predicted"/>
<keyword evidence="3" id="KW-1185">Reference proteome</keyword>
<evidence type="ECO:0000313" key="3">
    <source>
        <dbReference type="Proteomes" id="UP001150942"/>
    </source>
</evidence>
<protein>
    <submittedName>
        <fullName evidence="2">Uncharacterized protein</fullName>
    </submittedName>
</protein>
<comment type="caution">
    <text evidence="2">The sequence shown here is derived from an EMBL/GenBank/DDBJ whole genome shotgun (WGS) entry which is preliminary data.</text>
</comment>
<dbReference type="AlphaFoldDB" id="A0A9W9J1J2"/>
<sequence>MASQPSRKPPAKKRPRLSSESSSSSVETNSPPRWDSEAVAAAQTASKAYPTLDTAGNPMLDFCNTRLEILMASLPLDLDWRLGMKRNLTSGNQRRAGLSQRLGTVALPRQGCAHCKQGLGVFKFCVAFFPPGYPIPIAIGACMNCVYRRTQTKCSFRGSHAPKWIIQWLRANNVDLPCRLHGPEYSTKWYKPPLDDIALATDINGMIVVRKNLRKIRARVAYDIKKLSRFTGDEHGDDDTGSAHARSENDGSEVDSVDVAFGVGSVDLNSDVVDSDVNTSDIDE</sequence>
<dbReference type="InterPro" id="IPR022190">
    <property type="entry name" value="DUF3716"/>
</dbReference>
<evidence type="ECO:0000313" key="2">
    <source>
        <dbReference type="EMBL" id="KAJ5187521.1"/>
    </source>
</evidence>
<dbReference type="Proteomes" id="UP001150942">
    <property type="component" value="Unassembled WGS sequence"/>
</dbReference>
<gene>
    <name evidence="2" type="ORF">N7449_010515</name>
</gene>
<reference evidence="2" key="1">
    <citation type="submission" date="2022-11" db="EMBL/GenBank/DDBJ databases">
        <authorList>
            <person name="Petersen C."/>
        </authorList>
    </citation>
    <scope>NUCLEOTIDE SEQUENCE</scope>
    <source>
        <strain evidence="2">IBT 20477</strain>
    </source>
</reference>
<feature type="region of interest" description="Disordered" evidence="1">
    <location>
        <begin position="233"/>
        <end position="254"/>
    </location>
</feature>
<reference evidence="2" key="2">
    <citation type="journal article" date="2023" name="IMA Fungus">
        <title>Comparative genomic study of the Penicillium genus elucidates a diverse pangenome and 15 lateral gene transfer events.</title>
        <authorList>
            <person name="Petersen C."/>
            <person name="Sorensen T."/>
            <person name="Nielsen M.R."/>
            <person name="Sondergaard T.E."/>
            <person name="Sorensen J.L."/>
            <person name="Fitzpatrick D.A."/>
            <person name="Frisvad J.C."/>
            <person name="Nielsen K.L."/>
        </authorList>
    </citation>
    <scope>NUCLEOTIDE SEQUENCE</scope>
    <source>
        <strain evidence="2">IBT 20477</strain>
    </source>
</reference>
<dbReference type="OrthoDB" id="4367808at2759"/>
<accession>A0A9W9J1J2</accession>
<dbReference type="Pfam" id="PF12511">
    <property type="entry name" value="DUF3716"/>
    <property type="match status" value="1"/>
</dbReference>
<dbReference type="EMBL" id="JAPQKQ010000007">
    <property type="protein sequence ID" value="KAJ5187521.1"/>
    <property type="molecule type" value="Genomic_DNA"/>
</dbReference>
<evidence type="ECO:0000256" key="1">
    <source>
        <dbReference type="SAM" id="MobiDB-lite"/>
    </source>
</evidence>